<dbReference type="GO" id="GO:0005886">
    <property type="term" value="C:plasma membrane"/>
    <property type="evidence" value="ECO:0007669"/>
    <property type="project" value="TreeGrafter"/>
</dbReference>
<evidence type="ECO:0000259" key="1">
    <source>
        <dbReference type="Pfam" id="PF02698"/>
    </source>
</evidence>
<dbReference type="AlphaFoldDB" id="A0A7W7YDH1"/>
<dbReference type="PANTHER" id="PTHR30336">
    <property type="entry name" value="INNER MEMBRANE PROTEIN, PROBABLE PERMEASE"/>
    <property type="match status" value="1"/>
</dbReference>
<feature type="domain" description="DUF218" evidence="1">
    <location>
        <begin position="50"/>
        <end position="167"/>
    </location>
</feature>
<sequence>MKSLFKRWWLPGMALVLAGASLVFGSEWWVAHAAQGRCYDSVDSIPAAPVAVVLGAASRLSGGRPNLFFLPRMEAAAALFKAGRVKALIVSGDNSRQDYDEPTDMKHALMQLGVPVEKIVCDYAGFRTLDSVVRAREVFGQQKIIFVSQRFHNARAIYLARAFGIDAWGLDAGDVPVALSVKTFLREKLACVKAVLDVNVLHTRPKHLGEKVSVPLD</sequence>
<protein>
    <submittedName>
        <fullName evidence="2">SanA protein</fullName>
    </submittedName>
</protein>
<dbReference type="Proteomes" id="UP000590740">
    <property type="component" value="Unassembled WGS sequence"/>
</dbReference>
<organism evidence="2 3">
    <name type="scientific">Prosthecobacter vanneervenii</name>
    <dbReference type="NCBI Taxonomy" id="48466"/>
    <lineage>
        <taxon>Bacteria</taxon>
        <taxon>Pseudomonadati</taxon>
        <taxon>Verrucomicrobiota</taxon>
        <taxon>Verrucomicrobiia</taxon>
        <taxon>Verrucomicrobiales</taxon>
        <taxon>Verrucomicrobiaceae</taxon>
        <taxon>Prosthecobacter</taxon>
    </lineage>
</organism>
<proteinExistence type="predicted"/>
<dbReference type="CDD" id="cd06259">
    <property type="entry name" value="YdcF-like"/>
    <property type="match status" value="1"/>
</dbReference>
<keyword evidence="3" id="KW-1185">Reference proteome</keyword>
<dbReference type="InterPro" id="IPR003848">
    <property type="entry name" value="DUF218"/>
</dbReference>
<comment type="caution">
    <text evidence="2">The sequence shown here is derived from an EMBL/GenBank/DDBJ whole genome shotgun (WGS) entry which is preliminary data.</text>
</comment>
<gene>
    <name evidence="2" type="ORF">HNQ65_003741</name>
</gene>
<dbReference type="EMBL" id="JACHIG010000008">
    <property type="protein sequence ID" value="MBB5034150.1"/>
    <property type="molecule type" value="Genomic_DNA"/>
</dbReference>
<name>A0A7W7YDH1_9BACT</name>
<accession>A0A7W7YDH1</accession>
<dbReference type="RefSeq" id="WP_184341667.1">
    <property type="nucleotide sequence ID" value="NZ_JACHIG010000008.1"/>
</dbReference>
<dbReference type="InterPro" id="IPR051599">
    <property type="entry name" value="Cell_Envelope_Assoc"/>
</dbReference>
<dbReference type="Pfam" id="PF02698">
    <property type="entry name" value="DUF218"/>
    <property type="match status" value="1"/>
</dbReference>
<evidence type="ECO:0000313" key="2">
    <source>
        <dbReference type="EMBL" id="MBB5034150.1"/>
    </source>
</evidence>
<reference evidence="2 3" key="1">
    <citation type="submission" date="2020-08" db="EMBL/GenBank/DDBJ databases">
        <title>Genomic Encyclopedia of Type Strains, Phase IV (KMG-IV): sequencing the most valuable type-strain genomes for metagenomic binning, comparative biology and taxonomic classification.</title>
        <authorList>
            <person name="Goeker M."/>
        </authorList>
    </citation>
    <scope>NUCLEOTIDE SEQUENCE [LARGE SCALE GENOMIC DNA]</scope>
    <source>
        <strain evidence="2 3">DSM 12252</strain>
    </source>
</reference>
<dbReference type="PANTHER" id="PTHR30336:SF6">
    <property type="entry name" value="INTEGRAL MEMBRANE PROTEIN"/>
    <property type="match status" value="1"/>
</dbReference>
<evidence type="ECO:0000313" key="3">
    <source>
        <dbReference type="Proteomes" id="UP000590740"/>
    </source>
</evidence>